<dbReference type="GO" id="GO:0015562">
    <property type="term" value="F:efflux transmembrane transporter activity"/>
    <property type="evidence" value="ECO:0007669"/>
    <property type="project" value="TreeGrafter"/>
</dbReference>
<proteinExistence type="predicted"/>
<dbReference type="SUPFAM" id="SSF111369">
    <property type="entry name" value="HlyD-like secretion proteins"/>
    <property type="match status" value="1"/>
</dbReference>
<dbReference type="EMBL" id="FNUZ01000002">
    <property type="protein sequence ID" value="SEG01350.1"/>
    <property type="molecule type" value="Genomic_DNA"/>
</dbReference>
<accession>A0A1H5WPQ3</accession>
<dbReference type="PANTHER" id="PTHR30469:SF33">
    <property type="entry name" value="SLR1207 PROTEIN"/>
    <property type="match status" value="1"/>
</dbReference>
<dbReference type="Proteomes" id="UP000236752">
    <property type="component" value="Unassembled WGS sequence"/>
</dbReference>
<reference evidence="1 2" key="1">
    <citation type="submission" date="2016-10" db="EMBL/GenBank/DDBJ databases">
        <authorList>
            <person name="de Groot N.N."/>
        </authorList>
    </citation>
    <scope>NUCLEOTIDE SEQUENCE [LARGE SCALE GENOMIC DNA]</scope>
    <source>
        <strain evidence="1 2">DSM 26915</strain>
    </source>
</reference>
<organism evidence="1 2">
    <name type="scientific">Thalassococcus halodurans</name>
    <dbReference type="NCBI Taxonomy" id="373675"/>
    <lineage>
        <taxon>Bacteria</taxon>
        <taxon>Pseudomonadati</taxon>
        <taxon>Pseudomonadota</taxon>
        <taxon>Alphaproteobacteria</taxon>
        <taxon>Rhodobacterales</taxon>
        <taxon>Roseobacteraceae</taxon>
        <taxon>Thalassococcus</taxon>
    </lineage>
</organism>
<dbReference type="AlphaFoldDB" id="A0A1H5WPQ3"/>
<name>A0A1H5WPQ3_9RHOB</name>
<dbReference type="Gene3D" id="2.40.50.100">
    <property type="match status" value="1"/>
</dbReference>
<evidence type="ECO:0000313" key="1">
    <source>
        <dbReference type="EMBL" id="SEG01350.1"/>
    </source>
</evidence>
<evidence type="ECO:0000313" key="2">
    <source>
        <dbReference type="Proteomes" id="UP000236752"/>
    </source>
</evidence>
<protein>
    <submittedName>
        <fullName evidence="1">Uncharacterized protein</fullName>
    </submittedName>
</protein>
<keyword evidence="2" id="KW-1185">Reference proteome</keyword>
<gene>
    <name evidence="1" type="ORF">SAMN04488045_1534</name>
</gene>
<sequence>MLDTLVAIAKLDHPGETSDDLVFSMLYGSLPDGVGPEHLKASCGDQTSIRKFNDRLAIAVPFEQKVWHVWLFDRVPPVTELPQLAQKVSQLSKSLWGGVTPDLREAPKDTNTVDLVLSRLAETKKRDAKTVYQHIANAAVEASLAEKMVVGQLKNGRFKIIAMTDQRMAPIVDEIGTIVRKVAEAGDTYRHIAVSDLSEDALDEALLAEMAQSDGMTINLAADDHIAFVAFGADRASLESEFATLRKVAKLARHKHRLPSLRSEVKRAAFFIAAAGLLVWLALPAPLRVTVTALSEPQSTRVLSLPVGAFLNRMNVQVGDVVQKGDVIAELRAPDLEEQRLTYRLEKKVEEVAAQTALSENDYGAYLLSQQKLKAADARLDSLDRRIASLTFTAPISGRVIQSLAGDGLGGFHQLGEAIAMIQPDAQFSVLLTVSRVDAALLKPGQTGEVWFRGIPRQTWSFETRTPVTKTVNPANAEESLTLRGDLMGENQETLFAGLSGFGKIDVGREMRAKVYGRYVIEFLRTKAWTWFDLRF</sequence>
<dbReference type="PANTHER" id="PTHR30469">
    <property type="entry name" value="MULTIDRUG RESISTANCE PROTEIN MDTA"/>
    <property type="match status" value="1"/>
</dbReference>
<dbReference type="GO" id="GO:1990281">
    <property type="term" value="C:efflux pump complex"/>
    <property type="evidence" value="ECO:0007669"/>
    <property type="project" value="TreeGrafter"/>
</dbReference>